<feature type="transmembrane region" description="Helical" evidence="6">
    <location>
        <begin position="258"/>
        <end position="277"/>
    </location>
</feature>
<evidence type="ECO:0000256" key="2">
    <source>
        <dbReference type="ARBA" id="ARBA00009765"/>
    </source>
</evidence>
<dbReference type="InterPro" id="IPR045863">
    <property type="entry name" value="CorA_TM1_TM2"/>
</dbReference>
<dbReference type="RefSeq" id="WP_188614908.1">
    <property type="nucleotide sequence ID" value="NZ_BMJT01000006.1"/>
</dbReference>
<dbReference type="PANTHER" id="PTHR47891">
    <property type="entry name" value="TRANSPORTER-RELATED"/>
    <property type="match status" value="1"/>
</dbReference>
<organism evidence="7 8">
    <name type="scientific">Lysinibacillus alkalisoli</name>
    <dbReference type="NCBI Taxonomy" id="1911548"/>
    <lineage>
        <taxon>Bacteria</taxon>
        <taxon>Bacillati</taxon>
        <taxon>Bacillota</taxon>
        <taxon>Bacilli</taxon>
        <taxon>Bacillales</taxon>
        <taxon>Bacillaceae</taxon>
        <taxon>Lysinibacillus</taxon>
    </lineage>
</organism>
<evidence type="ECO:0000256" key="4">
    <source>
        <dbReference type="ARBA" id="ARBA00022989"/>
    </source>
</evidence>
<accession>A0A917G793</accession>
<keyword evidence="5 6" id="KW-0472">Membrane</keyword>
<comment type="similarity">
    <text evidence="2">Belongs to the CorA metal ion transporter (MIT) (TC 1.A.35) family.</text>
</comment>
<dbReference type="PANTHER" id="PTHR47891:SF2">
    <property type="entry name" value="MAGNESIUM AND COBALT TRANSPORTER"/>
    <property type="match status" value="1"/>
</dbReference>
<feature type="transmembrane region" description="Helical" evidence="6">
    <location>
        <begin position="289"/>
        <end position="310"/>
    </location>
</feature>
<comment type="subcellular location">
    <subcellularLocation>
        <location evidence="1">Membrane</location>
        <topology evidence="1">Multi-pass membrane protein</topology>
    </subcellularLocation>
</comment>
<dbReference type="Gene3D" id="3.30.460.20">
    <property type="entry name" value="CorA soluble domain-like"/>
    <property type="match status" value="1"/>
</dbReference>
<evidence type="ECO:0000256" key="6">
    <source>
        <dbReference type="SAM" id="Phobius"/>
    </source>
</evidence>
<evidence type="ECO:0000256" key="1">
    <source>
        <dbReference type="ARBA" id="ARBA00004141"/>
    </source>
</evidence>
<dbReference type="InterPro" id="IPR002523">
    <property type="entry name" value="MgTranspt_CorA/ZnTranspt_ZntB"/>
</dbReference>
<dbReference type="SUPFAM" id="SSF144083">
    <property type="entry name" value="Magnesium transport protein CorA, transmembrane region"/>
    <property type="match status" value="1"/>
</dbReference>
<keyword evidence="8" id="KW-1185">Reference proteome</keyword>
<proteinExistence type="inferred from homology"/>
<gene>
    <name evidence="7" type="ORF">GCM10007425_19950</name>
</gene>
<evidence type="ECO:0000313" key="8">
    <source>
        <dbReference type="Proteomes" id="UP000616608"/>
    </source>
</evidence>
<keyword evidence="4 6" id="KW-1133">Transmembrane helix</keyword>
<dbReference type="Gene3D" id="1.20.58.340">
    <property type="entry name" value="Magnesium transport protein CorA, transmembrane region"/>
    <property type="match status" value="2"/>
</dbReference>
<dbReference type="InterPro" id="IPR047199">
    <property type="entry name" value="CorA-like"/>
</dbReference>
<comment type="caution">
    <text evidence="7">The sequence shown here is derived from an EMBL/GenBank/DDBJ whole genome shotgun (WGS) entry which is preliminary data.</text>
</comment>
<dbReference type="InterPro" id="IPR045861">
    <property type="entry name" value="CorA_cytoplasmic_dom"/>
</dbReference>
<name>A0A917G793_9BACI</name>
<evidence type="ECO:0000256" key="5">
    <source>
        <dbReference type="ARBA" id="ARBA00023136"/>
    </source>
</evidence>
<dbReference type="SUPFAM" id="SSF143865">
    <property type="entry name" value="CorA soluble domain-like"/>
    <property type="match status" value="1"/>
</dbReference>
<dbReference type="Proteomes" id="UP000616608">
    <property type="component" value="Unassembled WGS sequence"/>
</dbReference>
<sequence>MLTYFKEEPGIGLAPTSQMNSSSWVQLTAPTKSEVAKITKAYHLPAHFLQDALDPHERARIEEHKGNSLIIVHIPYEDDVVEDLSKEVRYKTIPLGIIQNEQQFITVCQKDTSFLYESLAKEALLWQNGGPTRNTLNVIKSVAHAYVAFLEEIEEAIQHTEKQLAASYQNKELYTLLNLNESLLHMTTSLKQMKSMTEKMVYGKYFPLQDHDEDVVEDAMIELDQAHAIAEISQLNLNNVMDAYGNVIQNNVSHIVKFLTAAAIVLSVPTLVASIYGMNVPLPFQDEPYAFTALIVIMVSLSAAFTYVFYKKRYF</sequence>
<evidence type="ECO:0000313" key="7">
    <source>
        <dbReference type="EMBL" id="GGG25380.1"/>
    </source>
</evidence>
<dbReference type="GO" id="GO:0046873">
    <property type="term" value="F:metal ion transmembrane transporter activity"/>
    <property type="evidence" value="ECO:0007669"/>
    <property type="project" value="InterPro"/>
</dbReference>
<dbReference type="CDD" id="cd12827">
    <property type="entry name" value="EcCorA_ZntB-like_u2"/>
    <property type="match status" value="1"/>
</dbReference>
<dbReference type="AlphaFoldDB" id="A0A917G793"/>
<dbReference type="GO" id="GO:0016020">
    <property type="term" value="C:membrane"/>
    <property type="evidence" value="ECO:0007669"/>
    <property type="project" value="UniProtKB-SubCell"/>
</dbReference>
<protein>
    <submittedName>
        <fullName evidence="7">Transporter</fullName>
    </submittedName>
</protein>
<evidence type="ECO:0000256" key="3">
    <source>
        <dbReference type="ARBA" id="ARBA00022692"/>
    </source>
</evidence>
<reference evidence="7" key="1">
    <citation type="journal article" date="2014" name="Int. J. Syst. Evol. Microbiol.">
        <title>Complete genome sequence of Corynebacterium casei LMG S-19264T (=DSM 44701T), isolated from a smear-ripened cheese.</title>
        <authorList>
            <consortium name="US DOE Joint Genome Institute (JGI-PGF)"/>
            <person name="Walter F."/>
            <person name="Albersmeier A."/>
            <person name="Kalinowski J."/>
            <person name="Ruckert C."/>
        </authorList>
    </citation>
    <scope>NUCLEOTIDE SEQUENCE</scope>
    <source>
        <strain evidence="7">CGMCC 1.15760</strain>
    </source>
</reference>
<reference evidence="7" key="2">
    <citation type="submission" date="2020-09" db="EMBL/GenBank/DDBJ databases">
        <authorList>
            <person name="Sun Q."/>
            <person name="Zhou Y."/>
        </authorList>
    </citation>
    <scope>NUCLEOTIDE SEQUENCE</scope>
    <source>
        <strain evidence="7">CGMCC 1.15760</strain>
    </source>
</reference>
<dbReference type="Pfam" id="PF01544">
    <property type="entry name" value="CorA"/>
    <property type="match status" value="1"/>
</dbReference>
<keyword evidence="3 6" id="KW-0812">Transmembrane</keyword>
<dbReference type="EMBL" id="BMJT01000006">
    <property type="protein sequence ID" value="GGG25380.1"/>
    <property type="molecule type" value="Genomic_DNA"/>
</dbReference>